<sequence>MVDNHLSTSSTFITRFRGALSKPSEALVKYLGSPSGSLREPPKNAGYWSLSIVLANAGFHLLGSALYIINLFIVLPSVRSTIQHTCDAFGPCFNDDCLATSKYESSFCAKNLTMSFGGADLSRPHTSNPANGSTTTGDPSLSKPLIPLGITLIIITYSAGNCSTTVRQYSYNIFDTMYSVLYQTNNISESFIILKLLTVLNISSAPFGSKFRAIKYKIQ</sequence>
<keyword evidence="3" id="KW-1185">Reference proteome</keyword>
<dbReference type="Proteomes" id="UP000475862">
    <property type="component" value="Unassembled WGS sequence"/>
</dbReference>
<reference evidence="2 3" key="1">
    <citation type="submission" date="2019-08" db="EMBL/GenBank/DDBJ databases">
        <title>The genome of the soybean aphid Biotype 1, its phylome, world population structure and adaptation to the North American continent.</title>
        <authorList>
            <person name="Giordano R."/>
            <person name="Donthu R.K."/>
            <person name="Hernandez A.G."/>
            <person name="Wright C.L."/>
            <person name="Zimin A.V."/>
        </authorList>
    </citation>
    <scope>NUCLEOTIDE SEQUENCE [LARGE SCALE GENOMIC DNA]</scope>
    <source>
        <tissue evidence="2">Whole aphids</tissue>
    </source>
</reference>
<keyword evidence="1" id="KW-0472">Membrane</keyword>
<comment type="caution">
    <text evidence="2">The sequence shown here is derived from an EMBL/GenBank/DDBJ whole genome shotgun (WGS) entry which is preliminary data.</text>
</comment>
<evidence type="ECO:0000313" key="2">
    <source>
        <dbReference type="EMBL" id="KAE9541897.1"/>
    </source>
</evidence>
<keyword evidence="1" id="KW-1133">Transmembrane helix</keyword>
<dbReference type="AlphaFoldDB" id="A0A6G0U0V9"/>
<evidence type="ECO:0000256" key="1">
    <source>
        <dbReference type="SAM" id="Phobius"/>
    </source>
</evidence>
<accession>A0A6G0U0V9</accession>
<evidence type="ECO:0000313" key="3">
    <source>
        <dbReference type="Proteomes" id="UP000475862"/>
    </source>
</evidence>
<feature type="transmembrane region" description="Helical" evidence="1">
    <location>
        <begin position="47"/>
        <end position="75"/>
    </location>
</feature>
<proteinExistence type="predicted"/>
<organism evidence="2 3">
    <name type="scientific">Aphis glycines</name>
    <name type="common">Soybean aphid</name>
    <dbReference type="NCBI Taxonomy" id="307491"/>
    <lineage>
        <taxon>Eukaryota</taxon>
        <taxon>Metazoa</taxon>
        <taxon>Ecdysozoa</taxon>
        <taxon>Arthropoda</taxon>
        <taxon>Hexapoda</taxon>
        <taxon>Insecta</taxon>
        <taxon>Pterygota</taxon>
        <taxon>Neoptera</taxon>
        <taxon>Paraneoptera</taxon>
        <taxon>Hemiptera</taxon>
        <taxon>Sternorrhyncha</taxon>
        <taxon>Aphidomorpha</taxon>
        <taxon>Aphidoidea</taxon>
        <taxon>Aphididae</taxon>
        <taxon>Aphidini</taxon>
        <taxon>Aphis</taxon>
        <taxon>Aphis</taxon>
    </lineage>
</organism>
<keyword evidence="1" id="KW-0812">Transmembrane</keyword>
<dbReference type="EMBL" id="VYZN01000012">
    <property type="protein sequence ID" value="KAE9541897.1"/>
    <property type="molecule type" value="Genomic_DNA"/>
</dbReference>
<protein>
    <submittedName>
        <fullName evidence="2">Uncharacterized protein</fullName>
    </submittedName>
</protein>
<gene>
    <name evidence="2" type="ORF">AGLY_003888</name>
</gene>
<name>A0A6G0U0V9_APHGL</name>